<dbReference type="GO" id="GO:0005886">
    <property type="term" value="C:plasma membrane"/>
    <property type="evidence" value="ECO:0007669"/>
    <property type="project" value="UniProtKB-SubCell"/>
</dbReference>
<comment type="similarity">
    <text evidence="7">Belongs to the amino acid-polyamine-organocation (APC) superfamily. Polyamine:cation symporter (PHS) (TC 2.A.3.12) family.</text>
</comment>
<dbReference type="EMBL" id="HE575322">
    <property type="protein sequence ID" value="CCC92990.1"/>
    <property type="molecule type" value="Genomic_DNA"/>
</dbReference>
<dbReference type="PANTHER" id="PTHR45826:SF7">
    <property type="entry name" value="ACID TRANSPORTER, PUTATIVE-RELATED"/>
    <property type="match status" value="1"/>
</dbReference>
<accession>G0UUC6</accession>
<feature type="transmembrane region" description="Helical" evidence="8">
    <location>
        <begin position="56"/>
        <end position="81"/>
    </location>
</feature>
<evidence type="ECO:0000256" key="7">
    <source>
        <dbReference type="ARBA" id="ARBA00024041"/>
    </source>
</evidence>
<feature type="transmembrane region" description="Helical" evidence="8">
    <location>
        <begin position="101"/>
        <end position="122"/>
    </location>
</feature>
<keyword evidence="4 8" id="KW-0812">Transmembrane</keyword>
<dbReference type="PANTHER" id="PTHR45826">
    <property type="entry name" value="POLYAMINE TRANSPORTER PUT1"/>
    <property type="match status" value="1"/>
</dbReference>
<dbReference type="GO" id="GO:0015203">
    <property type="term" value="F:polyamine transmembrane transporter activity"/>
    <property type="evidence" value="ECO:0007669"/>
    <property type="project" value="UniProtKB-ARBA"/>
</dbReference>
<evidence type="ECO:0000313" key="9">
    <source>
        <dbReference type="EMBL" id="CCC92990.1"/>
    </source>
</evidence>
<evidence type="ECO:0000256" key="2">
    <source>
        <dbReference type="ARBA" id="ARBA00022448"/>
    </source>
</evidence>
<keyword evidence="6 8" id="KW-0472">Membrane</keyword>
<dbReference type="Pfam" id="PF13520">
    <property type="entry name" value="AA_permease_2"/>
    <property type="match status" value="1"/>
</dbReference>
<sequence>MQLPEGLEWHRASKIPETIHWSLFIPVVVWNFSGFESAGNVIEEVSNPNKTFVRALILMIIAALLTYIPPILVGVSASALWNTPFEAWDVGFWVRVAGAVGGYNVAVFMMIGGAVSTFGLMVTQLATTSRSLAGIGSLNAFPLISKWLSQYSPKWGTPVNAIVANTLVTSIISSCFTFNILVQVDQIFYSLRVLSILSAFLKLRASHPTLERPYRVPGGAVGAAICGVIPMIFSIAIVLTLMFSGFDILLTTVLAICGTVIVAFVWTRHFRPCGFDGSLVEVVEDGELQAYGSLR</sequence>
<protein>
    <submittedName>
        <fullName evidence="9">Putative amino acid transporter</fullName>
    </submittedName>
</protein>
<keyword evidence="3" id="KW-1003">Cell membrane</keyword>
<dbReference type="AlphaFoldDB" id="G0UUC6"/>
<dbReference type="InterPro" id="IPR002293">
    <property type="entry name" value="AA/rel_permease1"/>
</dbReference>
<dbReference type="VEuPathDB" id="TriTrypDB:TcIL3000_9_3900"/>
<evidence type="ECO:0000256" key="4">
    <source>
        <dbReference type="ARBA" id="ARBA00022692"/>
    </source>
</evidence>
<comment type="subcellular location">
    <subcellularLocation>
        <location evidence="1">Cell membrane</location>
        <topology evidence="1">Multi-pass membrane protein</topology>
    </subcellularLocation>
</comment>
<organism evidence="9">
    <name type="scientific">Trypanosoma congolense (strain IL3000)</name>
    <dbReference type="NCBI Taxonomy" id="1068625"/>
    <lineage>
        <taxon>Eukaryota</taxon>
        <taxon>Discoba</taxon>
        <taxon>Euglenozoa</taxon>
        <taxon>Kinetoplastea</taxon>
        <taxon>Metakinetoplastina</taxon>
        <taxon>Trypanosomatida</taxon>
        <taxon>Trypanosomatidae</taxon>
        <taxon>Trypanosoma</taxon>
        <taxon>Nannomonas</taxon>
    </lineage>
</organism>
<dbReference type="Gene3D" id="1.20.1740.10">
    <property type="entry name" value="Amino acid/polyamine transporter I"/>
    <property type="match status" value="1"/>
</dbReference>
<evidence type="ECO:0000256" key="6">
    <source>
        <dbReference type="ARBA" id="ARBA00023136"/>
    </source>
</evidence>
<feature type="transmembrane region" description="Helical" evidence="8">
    <location>
        <begin position="217"/>
        <end position="242"/>
    </location>
</feature>
<keyword evidence="2" id="KW-0813">Transport</keyword>
<evidence type="ECO:0000256" key="5">
    <source>
        <dbReference type="ARBA" id="ARBA00022989"/>
    </source>
</evidence>
<reference evidence="9" key="1">
    <citation type="journal article" date="2012" name="Proc. Natl. Acad. Sci. U.S.A.">
        <title>Antigenic diversity is generated by distinct evolutionary mechanisms in African trypanosome species.</title>
        <authorList>
            <person name="Jackson A.P."/>
            <person name="Berry A."/>
            <person name="Aslett M."/>
            <person name="Allison H.C."/>
            <person name="Burton P."/>
            <person name="Vavrova-Anderson J."/>
            <person name="Brown R."/>
            <person name="Browne H."/>
            <person name="Corton N."/>
            <person name="Hauser H."/>
            <person name="Gamble J."/>
            <person name="Gilderthorp R."/>
            <person name="Marcello L."/>
            <person name="McQuillan J."/>
            <person name="Otto T.D."/>
            <person name="Quail M.A."/>
            <person name="Sanders M.J."/>
            <person name="van Tonder A."/>
            <person name="Ginger M.L."/>
            <person name="Field M.C."/>
            <person name="Barry J.D."/>
            <person name="Hertz-Fowler C."/>
            <person name="Berriman M."/>
        </authorList>
    </citation>
    <scope>NUCLEOTIDE SEQUENCE</scope>
    <source>
        <strain evidence="9">IL3000</strain>
    </source>
</reference>
<proteinExistence type="inferred from homology"/>
<feature type="transmembrane region" description="Helical" evidence="8">
    <location>
        <begin position="248"/>
        <end position="266"/>
    </location>
</feature>
<gene>
    <name evidence="9" type="ORF">TCIL3000_9_3900</name>
</gene>
<evidence type="ECO:0000256" key="1">
    <source>
        <dbReference type="ARBA" id="ARBA00004651"/>
    </source>
</evidence>
<name>G0UUC6_TRYCI</name>
<dbReference type="InterPro" id="IPR044566">
    <property type="entry name" value="RMV1-like"/>
</dbReference>
<feature type="transmembrane region" description="Helical" evidence="8">
    <location>
        <begin position="159"/>
        <end position="181"/>
    </location>
</feature>
<evidence type="ECO:0000256" key="3">
    <source>
        <dbReference type="ARBA" id="ARBA00022475"/>
    </source>
</evidence>
<evidence type="ECO:0000256" key="8">
    <source>
        <dbReference type="SAM" id="Phobius"/>
    </source>
</evidence>
<keyword evidence="5 8" id="KW-1133">Transmembrane helix</keyword>